<reference evidence="2 3" key="1">
    <citation type="submission" date="2019-04" db="EMBL/GenBank/DDBJ databases">
        <title>An improved genome assembly and genetic linkage map for asparagus bean, Vigna unguiculata ssp. sesquipedialis.</title>
        <authorList>
            <person name="Xia Q."/>
            <person name="Zhang R."/>
            <person name="Dong Y."/>
        </authorList>
    </citation>
    <scope>NUCLEOTIDE SEQUENCE [LARGE SCALE GENOMIC DNA]</scope>
    <source>
        <tissue evidence="2">Leaf</tissue>
    </source>
</reference>
<evidence type="ECO:0000313" key="2">
    <source>
        <dbReference type="EMBL" id="QCD94655.1"/>
    </source>
</evidence>
<sequence>MGGHLRHPQAPPPRSRPRQPAPHGRRPQSSHAPPPREALQPRCAATALLRPPATAATPSPSWSRLERHEWGDIFDILKRPRLVRGHDNRILMVGGLKSLFTLNAPYSTILVLRLDLDKLEWAFVWNLHDTPNADQFN</sequence>
<dbReference type="Proteomes" id="UP000501690">
    <property type="component" value="Linkage Group LG5"/>
</dbReference>
<proteinExistence type="predicted"/>
<organism evidence="2 3">
    <name type="scientific">Vigna unguiculata</name>
    <name type="common">Cowpea</name>
    <dbReference type="NCBI Taxonomy" id="3917"/>
    <lineage>
        <taxon>Eukaryota</taxon>
        <taxon>Viridiplantae</taxon>
        <taxon>Streptophyta</taxon>
        <taxon>Embryophyta</taxon>
        <taxon>Tracheophyta</taxon>
        <taxon>Spermatophyta</taxon>
        <taxon>Magnoliopsida</taxon>
        <taxon>eudicotyledons</taxon>
        <taxon>Gunneridae</taxon>
        <taxon>Pentapetalae</taxon>
        <taxon>rosids</taxon>
        <taxon>fabids</taxon>
        <taxon>Fabales</taxon>
        <taxon>Fabaceae</taxon>
        <taxon>Papilionoideae</taxon>
        <taxon>50 kb inversion clade</taxon>
        <taxon>NPAAA clade</taxon>
        <taxon>indigoferoid/millettioid clade</taxon>
        <taxon>Phaseoleae</taxon>
        <taxon>Vigna</taxon>
    </lineage>
</organism>
<dbReference type="PANTHER" id="PTHR47719:SF2">
    <property type="entry name" value="SKP1-INTERACTING PARTNER 15"/>
    <property type="match status" value="1"/>
</dbReference>
<accession>A0A4D6M0Q0</accession>
<gene>
    <name evidence="2" type="ORF">DEO72_LG5g2740</name>
</gene>
<evidence type="ECO:0000256" key="1">
    <source>
        <dbReference type="SAM" id="MobiDB-lite"/>
    </source>
</evidence>
<keyword evidence="3" id="KW-1185">Reference proteome</keyword>
<dbReference type="EMBL" id="CP039349">
    <property type="protein sequence ID" value="QCD94655.1"/>
    <property type="molecule type" value="Genomic_DNA"/>
</dbReference>
<evidence type="ECO:0000313" key="3">
    <source>
        <dbReference type="Proteomes" id="UP000501690"/>
    </source>
</evidence>
<dbReference type="PANTHER" id="PTHR47719">
    <property type="entry name" value="SKP1-INTERACTING PARTNER 15"/>
    <property type="match status" value="1"/>
</dbReference>
<name>A0A4D6M0Q0_VIGUN</name>
<dbReference type="AlphaFoldDB" id="A0A4D6M0Q0"/>
<feature type="region of interest" description="Disordered" evidence="1">
    <location>
        <begin position="1"/>
        <end position="38"/>
    </location>
</feature>
<protein>
    <submittedName>
        <fullName evidence="2">Uncharacterized protein</fullName>
    </submittedName>
</protein>